<dbReference type="SMART" id="SM00233">
    <property type="entry name" value="PH"/>
    <property type="match status" value="1"/>
</dbReference>
<dbReference type="InParanoid" id="I7MHA4"/>
<dbReference type="InterPro" id="IPR001849">
    <property type="entry name" value="PH_domain"/>
</dbReference>
<sequence length="1871" mass="219634">MSKHFTNLNSSGANANPLTIATGSQIAVSQISPVSPYQSSHYYIPNSYDKISECFLNRNDGFSNKSSTISTVKEAPFYQPCQISVESEYNKVSQVIDNCFANDPVQKESLLNSLKTPNSLKNNNLSITQPKQVLQVSKKNNIVTPLDLAEKNLGNADYGKQFQTPVGQNKIQSQEQTIDLSTFQDSQKYNNGYKDSNQQLKRHSTSSNAEEINYSQAIPFDHDFAGNQISSNRSTQNQQLNQDMYAPQQNSNLDLQLQFECIKQNLEIQIQMLENRLLEVDLVRQKYFKMMIEDLKREKNREIFFIQSLIKQNNWDQSKNMKGIDSIKRKITDIGIEMNDLKDLKNVHTKYKPSIYYDPNRASKILNLRRSNSASQLLSYVRNKPLDLPEIIEIENQSQQEREILPASRLPFYQSKHFTDFKQADNPQEHKKYQNNDFYCQPSNSNITNQYLTPNKQSQVGYQTQQAEDQQNIYSYQTPTNLIIENNNSYYPQDLNAISSNKSQSSTTPYSMYADKQNDQKNWYNDNHKQDKEINLDQYKKVVPSYNRHQRNQSLYTQKSPYYENKNNQFTIEMCHNKINECQAQKTNSQQQIPSVQVQEILNNKDSQLDYKLNPPFNLEGKFTQPLPQNTSNDNNNNKIQADLEREQSQDEEDMIKRTPQNNFSNPNYPHDEKLEESLKSNRPWANIMNSQKKKLTESNHSSRYSACNEDSQKDQELESNQFNSIANIQQNYQEPKFYHCRKFNSDQKNNKSDINSVFLSNKKQDDHKDFTQNMPEIADLDENKTNFQYFYSQIQPEQNEQMFYHQKQNPEQLVKDYQIHNKHFENIIQSVKLNSPDGYQQGYFPSERVETARFENLNDIQSRKGLHSQTEFNFQSAQSIDRQHDNKHKSNQNQEIIQNQSYENLSIKQNTPTQSNKDFDSFAHENSFQNIQNQNNSLNNSKTFKDANIQAMNNSRDKSKCQTDQNELLQVQGENILFNYKCNPQPIQDLNSMISSQQKQDTQSFYISEQDPSMLFSTNNNNYLAQYQIDQSHTYVNQGESFFSEKDQIRVSQKKQYLQNQSRGQYDFENQSVRQENLPIIEEQLQNSDESQRSSQIHNNQQLQYFQDEAQNVQETKNNNLQIDNMYQQSINHQMNKSNNQSYENGTQQKVGVPIIDSRFEQKNNRIILNQYSDSDVENQYKNNASNQRGSQSNLAVSKQSVQNMENINKIIERHITIQSSTGSEIIKNAQQQNQIEKKFQDNRQLYQENQKSQNESSDKILTNTKTKEQTLNEQNEFQDHIQAQYIESRNITQQTQDQFFVGNVKARSFLTDREFREYLTDKSGTHSNKKGNEQSDNLTNSQRSEESKFAKCKLIYSFNNQCLKLTFDSSLLYSLDEEQTIIDEIPVCQINIDQLDFINLPQNKIYLKLSYKNQPSLNNKIILMQFGSATENCDYFTQKNHLENLKNKIQLIYQLKDDPEDLNSKLIINSQPVIQNYSQNALSSDVDIQNQRNGEGEQEESKSEIKYELDKEYIPSSKRLTQGNYNIQQQQQQNDIFSSVNNQESQSNNQQDYEKQKLRTPQFQEINCESQQNKYDNTLQSPIPFNQKDQNSFEQEKNITKENEQRQKQKCLAEIMEENSEQFQQKSASYCQNQKEKQEVQIFSGFSNHDSVLKQNVVDLSQRFFLNNQKQFSTIKRENEDEEVGDVSQDIENNIRQFNELNPNIEDYQEDQAEFSMSQIKDQKLKQKLLQYNKYKMAQYSQRTDEEENLLKILKNFDEKLFIMKKYGQNSTKGQLRRIFFSSDFRFFCWKGDKSPELKRSFPINKFQPYIIHGRNTENFKRFKTSNQMEKDLSFSLVLDDRTIDLQAKTIEEKEEFIKGLQIIFNCIL</sequence>
<reference evidence="5" key="1">
    <citation type="journal article" date="2006" name="PLoS Biol.">
        <title>Macronuclear genome sequence of the ciliate Tetrahymena thermophila, a model eukaryote.</title>
        <authorList>
            <person name="Eisen J.A."/>
            <person name="Coyne R.S."/>
            <person name="Wu M."/>
            <person name="Wu D."/>
            <person name="Thiagarajan M."/>
            <person name="Wortman J.R."/>
            <person name="Badger J.H."/>
            <person name="Ren Q."/>
            <person name="Amedeo P."/>
            <person name="Jones K.M."/>
            <person name="Tallon L.J."/>
            <person name="Delcher A.L."/>
            <person name="Salzberg S.L."/>
            <person name="Silva J.C."/>
            <person name="Haas B.J."/>
            <person name="Majoros W.H."/>
            <person name="Farzad M."/>
            <person name="Carlton J.M."/>
            <person name="Smith R.K. Jr."/>
            <person name="Garg J."/>
            <person name="Pearlman R.E."/>
            <person name="Karrer K.M."/>
            <person name="Sun L."/>
            <person name="Manning G."/>
            <person name="Elde N.C."/>
            <person name="Turkewitz A.P."/>
            <person name="Asai D.J."/>
            <person name="Wilkes D.E."/>
            <person name="Wang Y."/>
            <person name="Cai H."/>
            <person name="Collins K."/>
            <person name="Stewart B.A."/>
            <person name="Lee S.R."/>
            <person name="Wilamowska K."/>
            <person name="Weinberg Z."/>
            <person name="Ruzzo W.L."/>
            <person name="Wloga D."/>
            <person name="Gaertig J."/>
            <person name="Frankel J."/>
            <person name="Tsao C.-C."/>
            <person name="Gorovsky M.A."/>
            <person name="Keeling P.J."/>
            <person name="Waller R.F."/>
            <person name="Patron N.J."/>
            <person name="Cherry J.M."/>
            <person name="Stover N.A."/>
            <person name="Krieger C.J."/>
            <person name="del Toro C."/>
            <person name="Ryder H.F."/>
            <person name="Williamson S.C."/>
            <person name="Barbeau R.A."/>
            <person name="Hamilton E.P."/>
            <person name="Orias E."/>
        </authorList>
    </citation>
    <scope>NUCLEOTIDE SEQUENCE [LARGE SCALE GENOMIC DNA]</scope>
    <source>
        <strain evidence="5">SB210</strain>
    </source>
</reference>
<feature type="domain" description="PH" evidence="3">
    <location>
        <begin position="1759"/>
        <end position="1870"/>
    </location>
</feature>
<feature type="compositionally biased region" description="Polar residues" evidence="2">
    <location>
        <begin position="626"/>
        <end position="640"/>
    </location>
</feature>
<dbReference type="EMBL" id="GG662523">
    <property type="protein sequence ID" value="EAS02751.3"/>
    <property type="molecule type" value="Genomic_DNA"/>
</dbReference>
<keyword evidence="1" id="KW-0175">Coiled coil</keyword>
<evidence type="ECO:0000313" key="4">
    <source>
        <dbReference type="EMBL" id="EAS02751.3"/>
    </source>
</evidence>
<dbReference type="RefSeq" id="XP_001022996.3">
    <property type="nucleotide sequence ID" value="XM_001022996.3"/>
</dbReference>
<feature type="region of interest" description="Disordered" evidence="2">
    <location>
        <begin position="617"/>
        <end position="677"/>
    </location>
</feature>
<dbReference type="KEGG" id="tet:TTHERM_00348410"/>
<name>I7MHA4_TETTS</name>
<evidence type="ECO:0000256" key="1">
    <source>
        <dbReference type="SAM" id="Coils"/>
    </source>
</evidence>
<gene>
    <name evidence="4" type="ORF">TTHERM_00348410</name>
</gene>
<evidence type="ECO:0000259" key="3">
    <source>
        <dbReference type="SMART" id="SM00233"/>
    </source>
</evidence>
<organism evidence="4 5">
    <name type="scientific">Tetrahymena thermophila (strain SB210)</name>
    <dbReference type="NCBI Taxonomy" id="312017"/>
    <lineage>
        <taxon>Eukaryota</taxon>
        <taxon>Sar</taxon>
        <taxon>Alveolata</taxon>
        <taxon>Ciliophora</taxon>
        <taxon>Intramacronucleata</taxon>
        <taxon>Oligohymenophorea</taxon>
        <taxon>Hymenostomatida</taxon>
        <taxon>Tetrahymenina</taxon>
        <taxon>Tetrahymenidae</taxon>
        <taxon>Tetrahymena</taxon>
    </lineage>
</organism>
<dbReference type="GeneID" id="7836194"/>
<protein>
    <recommendedName>
        <fullName evidence="3">PH domain-containing protein</fullName>
    </recommendedName>
</protein>
<feature type="compositionally biased region" description="Polar residues" evidence="2">
    <location>
        <begin position="699"/>
        <end position="710"/>
    </location>
</feature>
<feature type="region of interest" description="Disordered" evidence="2">
    <location>
        <begin position="185"/>
        <end position="208"/>
    </location>
</feature>
<proteinExistence type="predicted"/>
<feature type="coiled-coil region" evidence="1">
    <location>
        <begin position="1230"/>
        <end position="1257"/>
    </location>
</feature>
<keyword evidence="5" id="KW-1185">Reference proteome</keyword>
<accession>I7MHA4</accession>
<feature type="compositionally biased region" description="Polar residues" evidence="2">
    <location>
        <begin position="659"/>
        <end position="668"/>
    </location>
</feature>
<dbReference type="Gene3D" id="2.30.29.30">
    <property type="entry name" value="Pleckstrin-homology domain (PH domain)/Phosphotyrosine-binding domain (PTB)"/>
    <property type="match status" value="1"/>
</dbReference>
<dbReference type="InterPro" id="IPR011993">
    <property type="entry name" value="PH-like_dom_sf"/>
</dbReference>
<dbReference type="Proteomes" id="UP000009168">
    <property type="component" value="Unassembled WGS sequence"/>
</dbReference>
<dbReference type="SUPFAM" id="SSF50729">
    <property type="entry name" value="PH domain-like"/>
    <property type="match status" value="1"/>
</dbReference>
<feature type="region of interest" description="Disordered" evidence="2">
    <location>
        <begin position="1322"/>
        <end position="1344"/>
    </location>
</feature>
<feature type="region of interest" description="Disordered" evidence="2">
    <location>
        <begin position="692"/>
        <end position="718"/>
    </location>
</feature>
<evidence type="ECO:0000313" key="5">
    <source>
        <dbReference type="Proteomes" id="UP000009168"/>
    </source>
</evidence>
<evidence type="ECO:0000256" key="2">
    <source>
        <dbReference type="SAM" id="MobiDB-lite"/>
    </source>
</evidence>